<name>A0A089LII0_PAEBO</name>
<sequence>MRIHWFGHAAFQLTSEQGTVILIDPYGKFLGYRMPRVRADILAVTHDHKDHNQIHIAEGDYELINKPGHFSVKGVEIHGVSTYHDNVEGAKKGSNTVFIFTIDGLRICHAGDLGHILTAEQVGQIGEIDVLMIPVGGRMTLDGAGAAEVMKQLQPAVAIPMHYSTKALGLLGRFYFAKADKFLQAAGRPVNVVEELVITSETLDGQRGVYTLQYEPS</sequence>
<dbReference type="PANTHER" id="PTHR42967:SF1">
    <property type="entry name" value="MBL FOLD METALLO-HYDROLASE"/>
    <property type="match status" value="1"/>
</dbReference>
<organism evidence="1 2">
    <name type="scientific">Paenibacillus borealis</name>
    <dbReference type="NCBI Taxonomy" id="160799"/>
    <lineage>
        <taxon>Bacteria</taxon>
        <taxon>Bacillati</taxon>
        <taxon>Bacillota</taxon>
        <taxon>Bacilli</taxon>
        <taxon>Bacillales</taxon>
        <taxon>Paenibacillaceae</taxon>
        <taxon>Paenibacillus</taxon>
    </lineage>
</organism>
<dbReference type="Gene3D" id="3.60.15.10">
    <property type="entry name" value="Ribonuclease Z/Hydroxyacylglutathione hydrolase-like"/>
    <property type="match status" value="1"/>
</dbReference>
<dbReference type="InterPro" id="IPR036866">
    <property type="entry name" value="RibonucZ/Hydroxyglut_hydro"/>
</dbReference>
<dbReference type="OrthoDB" id="9789133at2"/>
<dbReference type="Pfam" id="PF13483">
    <property type="entry name" value="Lactamase_B_3"/>
    <property type="match status" value="1"/>
</dbReference>
<gene>
    <name evidence="1" type="ORF">PBOR_19970</name>
</gene>
<dbReference type="HOGENOM" id="CLU_070010_3_0_9"/>
<dbReference type="KEGG" id="pbd:PBOR_19970"/>
<dbReference type="Proteomes" id="UP000029518">
    <property type="component" value="Chromosome"/>
</dbReference>
<keyword evidence="2" id="KW-1185">Reference proteome</keyword>
<dbReference type="RefSeq" id="WP_042214382.1">
    <property type="nucleotide sequence ID" value="NZ_CP009285.1"/>
</dbReference>
<reference evidence="1" key="1">
    <citation type="submission" date="2014-08" db="EMBL/GenBank/DDBJ databases">
        <title>Comparative genomics of the Paenibacillus odorifer group.</title>
        <authorList>
            <person name="den Bakker H.C."/>
            <person name="Tsai Y.-C.Y.-C."/>
            <person name="Martin N."/>
            <person name="Korlach J."/>
            <person name="Wiedmann M."/>
        </authorList>
    </citation>
    <scope>NUCLEOTIDE SEQUENCE [LARGE SCALE GENOMIC DNA]</scope>
    <source>
        <strain evidence="1">DSM 13188</strain>
    </source>
</reference>
<dbReference type="PANTHER" id="PTHR42967">
    <property type="entry name" value="METAL DEPENDENT HYDROLASE"/>
    <property type="match status" value="1"/>
</dbReference>
<dbReference type="EMBL" id="CP009285">
    <property type="protein sequence ID" value="AIQ58948.1"/>
    <property type="molecule type" value="Genomic_DNA"/>
</dbReference>
<evidence type="ECO:0000313" key="1">
    <source>
        <dbReference type="EMBL" id="AIQ58948.1"/>
    </source>
</evidence>
<dbReference type="AlphaFoldDB" id="A0A089LII0"/>
<accession>A0A089LII0</accession>
<evidence type="ECO:0000313" key="2">
    <source>
        <dbReference type="Proteomes" id="UP000029518"/>
    </source>
</evidence>
<proteinExistence type="predicted"/>
<protein>
    <submittedName>
        <fullName evidence="1">Beta-lactamase</fullName>
    </submittedName>
</protein>
<dbReference type="SUPFAM" id="SSF56281">
    <property type="entry name" value="Metallo-hydrolase/oxidoreductase"/>
    <property type="match status" value="1"/>
</dbReference>